<dbReference type="InterPro" id="IPR036148">
    <property type="entry name" value="MmgE/PrpD_sf"/>
</dbReference>
<dbReference type="Pfam" id="PF19305">
    <property type="entry name" value="MmgE_PrpD_C"/>
    <property type="match status" value="1"/>
</dbReference>
<evidence type="ECO:0000259" key="3">
    <source>
        <dbReference type="Pfam" id="PF19305"/>
    </source>
</evidence>
<sequence length="450" mass="47899">MTATFDRIADFTFDLAPVDLAETTQDAAALMLLDTLGITIGSGPMEAGIIARDTAALLYGSSDPRVTARMMFDGRPVSIAGAAYASATQTDNLDGHDGYNPTKGHIGVVVVPTLAALAEVVSDISGPEALTAVTIGYEIAGRAGLALHDTVSDYHTSGAWNALGAVAMAARLKGMSRDQLRQALGIAEYHGPRSQMMREIANPTMLHDGSGWGAMVGLSAVVLAEQGFTGAPAITIEANDVLDHWEDLGRFWQMEHQYVKPYPICRWAHAAIDGTRAIMLEHDLSHADIQHVQVNSFHEAACLFREVPDNTSKAQYSLPFAVAAQIVHGRIGVEQISGAGLSDATVIDVMSRISVAETDEHSTRFPVGRWADVQITTTDGRTLDSGDTHARGGPEAPMSREEVIAKFMEFATPSLGGTRAAAIRDAALGLTRPESKLSDLAQHLYDAPEA</sequence>
<dbReference type="InterPro" id="IPR005656">
    <property type="entry name" value="MmgE_PrpD"/>
</dbReference>
<evidence type="ECO:0000313" key="5">
    <source>
        <dbReference type="Proteomes" id="UP000244898"/>
    </source>
</evidence>
<dbReference type="Gene3D" id="3.30.1330.120">
    <property type="entry name" value="2-methylcitrate dehydratase PrpD"/>
    <property type="match status" value="1"/>
</dbReference>
<organism evidence="4 5">
    <name type="scientific">Falsiruegeria mediterranea M17</name>
    <dbReference type="NCBI Taxonomy" id="1200281"/>
    <lineage>
        <taxon>Bacteria</taxon>
        <taxon>Pseudomonadati</taxon>
        <taxon>Pseudomonadota</taxon>
        <taxon>Alphaproteobacteria</taxon>
        <taxon>Rhodobacterales</taxon>
        <taxon>Roseobacteraceae</taxon>
        <taxon>Falsiruegeria</taxon>
    </lineage>
</organism>
<dbReference type="InterPro" id="IPR045336">
    <property type="entry name" value="MmgE_PrpD_N"/>
</dbReference>
<dbReference type="SUPFAM" id="SSF103378">
    <property type="entry name" value="2-methylcitrate dehydratase PrpD"/>
    <property type="match status" value="1"/>
</dbReference>
<name>A0A2R8C374_9RHOB</name>
<dbReference type="RefSeq" id="WP_108785189.1">
    <property type="nucleotide sequence ID" value="NZ_ONZG01000001.1"/>
</dbReference>
<keyword evidence="5" id="KW-1185">Reference proteome</keyword>
<dbReference type="OrthoDB" id="9795089at2"/>
<gene>
    <name evidence="4" type="ORF">TRM7615_00354</name>
</gene>
<feature type="domain" description="MmgE/PrpD C-terminal" evidence="3">
    <location>
        <begin position="262"/>
        <end position="427"/>
    </location>
</feature>
<protein>
    <recommendedName>
        <fullName evidence="6">2-methylcitrate dehydratase</fullName>
    </recommendedName>
</protein>
<evidence type="ECO:0008006" key="6">
    <source>
        <dbReference type="Google" id="ProtNLM"/>
    </source>
</evidence>
<dbReference type="Gene3D" id="1.10.4100.10">
    <property type="entry name" value="2-methylcitrate dehydratase PrpD"/>
    <property type="match status" value="1"/>
</dbReference>
<evidence type="ECO:0000313" key="4">
    <source>
        <dbReference type="EMBL" id="SPJ26885.1"/>
    </source>
</evidence>
<dbReference type="PANTHER" id="PTHR16943">
    <property type="entry name" value="2-METHYLCITRATE DEHYDRATASE-RELATED"/>
    <property type="match status" value="1"/>
</dbReference>
<evidence type="ECO:0000256" key="1">
    <source>
        <dbReference type="ARBA" id="ARBA00006174"/>
    </source>
</evidence>
<proteinExistence type="inferred from homology"/>
<comment type="similarity">
    <text evidence="1">Belongs to the PrpD family.</text>
</comment>
<dbReference type="EMBL" id="ONZG01000001">
    <property type="protein sequence ID" value="SPJ26885.1"/>
    <property type="molecule type" value="Genomic_DNA"/>
</dbReference>
<feature type="domain" description="MmgE/PrpD N-terminal" evidence="2">
    <location>
        <begin position="7"/>
        <end position="235"/>
    </location>
</feature>
<dbReference type="InterPro" id="IPR042183">
    <property type="entry name" value="MmgE/PrpD_sf_1"/>
</dbReference>
<dbReference type="PANTHER" id="PTHR16943:SF8">
    <property type="entry name" value="2-METHYLCITRATE DEHYDRATASE"/>
    <property type="match status" value="1"/>
</dbReference>
<dbReference type="InterPro" id="IPR045337">
    <property type="entry name" value="MmgE_PrpD_C"/>
</dbReference>
<dbReference type="Proteomes" id="UP000244898">
    <property type="component" value="Unassembled WGS sequence"/>
</dbReference>
<reference evidence="5" key="1">
    <citation type="submission" date="2018-03" db="EMBL/GenBank/DDBJ databases">
        <authorList>
            <person name="Rodrigo-Torres L."/>
            <person name="Arahal R. D."/>
            <person name="Lucena T."/>
        </authorList>
    </citation>
    <scope>NUCLEOTIDE SEQUENCE [LARGE SCALE GENOMIC DNA]</scope>
    <source>
        <strain evidence="5">CECT 7615</strain>
    </source>
</reference>
<evidence type="ECO:0000259" key="2">
    <source>
        <dbReference type="Pfam" id="PF03972"/>
    </source>
</evidence>
<dbReference type="GO" id="GO:0016829">
    <property type="term" value="F:lyase activity"/>
    <property type="evidence" value="ECO:0007669"/>
    <property type="project" value="InterPro"/>
</dbReference>
<dbReference type="Pfam" id="PF03972">
    <property type="entry name" value="MmgE_PrpD_N"/>
    <property type="match status" value="1"/>
</dbReference>
<dbReference type="AlphaFoldDB" id="A0A2R8C374"/>
<accession>A0A2R8C374</accession>
<dbReference type="InterPro" id="IPR042188">
    <property type="entry name" value="MmgE/PrpD_sf_2"/>
</dbReference>